<protein>
    <submittedName>
        <fullName evidence="5">Thioredoxin reductase (NADPH)</fullName>
        <ecNumber evidence="5">1.8.1.9</ecNumber>
    </submittedName>
</protein>
<gene>
    <name evidence="5" type="ORF">J2853_002400</name>
</gene>
<accession>A0ABT9QB82</accession>
<dbReference type="GO" id="GO:0004791">
    <property type="term" value="F:thioredoxin-disulfide reductase (NADPH) activity"/>
    <property type="evidence" value="ECO:0007669"/>
    <property type="project" value="UniProtKB-EC"/>
</dbReference>
<evidence type="ECO:0000259" key="4">
    <source>
        <dbReference type="Pfam" id="PF07992"/>
    </source>
</evidence>
<dbReference type="PRINTS" id="PR00469">
    <property type="entry name" value="PNDRDTASEII"/>
</dbReference>
<dbReference type="PRINTS" id="PR00368">
    <property type="entry name" value="FADPNR"/>
</dbReference>
<keyword evidence="2 5" id="KW-0560">Oxidoreductase</keyword>
<evidence type="ECO:0000313" key="5">
    <source>
        <dbReference type="EMBL" id="MDP9843189.1"/>
    </source>
</evidence>
<name>A0ABT9QB82_9ACTN</name>
<sequence>MENHRDVVIIGAGSAGLTAGIILARAQADVLVVDDGKPRNAPAAHMHGFVSRDGVDPAEFLATGREEVARYGGELIQARVVDATRSGVDDGFIVALDTGAVVHTRAALVATGLTDELPEIAGVRELWGSAVHHCPHCHGYEVRGQELVIIGGPVAPMTLHQAALLRRYSDRVTLCPNGMDVSDVDRGRLRAFGVRIVDGAVARLIGDNGRLAGVEFTDGSVQNCESVFIAPLPRPNDAVLRSLGCESDRTTGWVAVDAAGATSVPGVWASGNVINPRAQVITAAGEASAAAIAVTAWLLDNDIATAVEQADTRTRGEDR</sequence>
<dbReference type="Gene3D" id="3.50.50.60">
    <property type="entry name" value="FAD/NAD(P)-binding domain"/>
    <property type="match status" value="2"/>
</dbReference>
<dbReference type="InterPro" id="IPR023753">
    <property type="entry name" value="FAD/NAD-binding_dom"/>
</dbReference>
<comment type="catalytic activity">
    <reaction evidence="3">
        <text>[thioredoxin]-dithiol + NADP(+) = [thioredoxin]-disulfide + NADPH + H(+)</text>
        <dbReference type="Rhea" id="RHEA:20345"/>
        <dbReference type="Rhea" id="RHEA-COMP:10698"/>
        <dbReference type="Rhea" id="RHEA-COMP:10700"/>
        <dbReference type="ChEBI" id="CHEBI:15378"/>
        <dbReference type="ChEBI" id="CHEBI:29950"/>
        <dbReference type="ChEBI" id="CHEBI:50058"/>
        <dbReference type="ChEBI" id="CHEBI:57783"/>
        <dbReference type="ChEBI" id="CHEBI:58349"/>
        <dbReference type="EC" id="1.8.1.9"/>
    </reaction>
</comment>
<dbReference type="Pfam" id="PF07992">
    <property type="entry name" value="Pyr_redox_2"/>
    <property type="match status" value="1"/>
</dbReference>
<keyword evidence="1" id="KW-0285">Flavoprotein</keyword>
<dbReference type="SUPFAM" id="SSF51905">
    <property type="entry name" value="FAD/NAD(P)-binding domain"/>
    <property type="match status" value="1"/>
</dbReference>
<dbReference type="EMBL" id="JAUSQU010000001">
    <property type="protein sequence ID" value="MDP9843189.1"/>
    <property type="molecule type" value="Genomic_DNA"/>
</dbReference>
<evidence type="ECO:0000256" key="3">
    <source>
        <dbReference type="ARBA" id="ARBA00048132"/>
    </source>
</evidence>
<dbReference type="RefSeq" id="WP_307557215.1">
    <property type="nucleotide sequence ID" value="NZ_JAUSQU010000001.1"/>
</dbReference>
<evidence type="ECO:0000256" key="2">
    <source>
        <dbReference type="ARBA" id="ARBA00023002"/>
    </source>
</evidence>
<comment type="caution">
    <text evidence="5">The sequence shown here is derived from an EMBL/GenBank/DDBJ whole genome shotgun (WGS) entry which is preliminary data.</text>
</comment>
<evidence type="ECO:0000256" key="1">
    <source>
        <dbReference type="ARBA" id="ARBA00022630"/>
    </source>
</evidence>
<feature type="domain" description="FAD/NAD(P)-binding" evidence="4">
    <location>
        <begin position="6"/>
        <end position="285"/>
    </location>
</feature>
<reference evidence="5 6" key="1">
    <citation type="submission" date="2023-07" db="EMBL/GenBank/DDBJ databases">
        <title>Sequencing the genomes of 1000 actinobacteria strains.</title>
        <authorList>
            <person name="Klenk H.-P."/>
        </authorList>
    </citation>
    <scope>NUCLEOTIDE SEQUENCE [LARGE SCALE GENOMIC DNA]</scope>
    <source>
        <strain evidence="5 6">DSM 46740</strain>
    </source>
</reference>
<dbReference type="InterPro" id="IPR050097">
    <property type="entry name" value="Ferredoxin-NADP_redctase_2"/>
</dbReference>
<proteinExistence type="predicted"/>
<keyword evidence="6" id="KW-1185">Reference proteome</keyword>
<dbReference type="PANTHER" id="PTHR48105">
    <property type="entry name" value="THIOREDOXIN REDUCTASE 1-RELATED-RELATED"/>
    <property type="match status" value="1"/>
</dbReference>
<organism evidence="5 6">
    <name type="scientific">Streptosporangium lutulentum</name>
    <dbReference type="NCBI Taxonomy" id="1461250"/>
    <lineage>
        <taxon>Bacteria</taxon>
        <taxon>Bacillati</taxon>
        <taxon>Actinomycetota</taxon>
        <taxon>Actinomycetes</taxon>
        <taxon>Streptosporangiales</taxon>
        <taxon>Streptosporangiaceae</taxon>
        <taxon>Streptosporangium</taxon>
    </lineage>
</organism>
<dbReference type="Proteomes" id="UP001225356">
    <property type="component" value="Unassembled WGS sequence"/>
</dbReference>
<dbReference type="InterPro" id="IPR036188">
    <property type="entry name" value="FAD/NAD-bd_sf"/>
</dbReference>
<dbReference type="EC" id="1.8.1.9" evidence="5"/>
<evidence type="ECO:0000313" key="6">
    <source>
        <dbReference type="Proteomes" id="UP001225356"/>
    </source>
</evidence>